<dbReference type="HOGENOM" id="CLU_1150844_0_0_10"/>
<dbReference type="OrthoDB" id="794798at2"/>
<reference evidence="1" key="1">
    <citation type="submission" date="2011-09" db="EMBL/GenBank/DDBJ databases">
        <title>The permanent draft genome of Mucilaginibacter paludis DSM 18603.</title>
        <authorList>
            <consortium name="US DOE Joint Genome Institute (JGI-PGF)"/>
            <person name="Lucas S."/>
            <person name="Han J."/>
            <person name="Lapidus A."/>
            <person name="Bruce D."/>
            <person name="Goodwin L."/>
            <person name="Pitluck S."/>
            <person name="Peters L."/>
            <person name="Kyrpides N."/>
            <person name="Mavromatis K."/>
            <person name="Ivanova N."/>
            <person name="Mikhailova N."/>
            <person name="Held B."/>
            <person name="Detter J.C."/>
            <person name="Tapia R."/>
            <person name="Han C."/>
            <person name="Land M."/>
            <person name="Hauser L."/>
            <person name="Markowitz V."/>
            <person name="Cheng J.-F."/>
            <person name="Hugenholtz P."/>
            <person name="Woyke T."/>
            <person name="Wu D."/>
            <person name="Tindall B."/>
            <person name="Brambilla E."/>
            <person name="Klenk H.-P."/>
            <person name="Eisen J.A."/>
        </authorList>
    </citation>
    <scope>NUCLEOTIDE SEQUENCE [LARGE SCALE GENOMIC DNA]</scope>
    <source>
        <strain evidence="1">DSM 18603</strain>
    </source>
</reference>
<dbReference type="Proteomes" id="UP000002774">
    <property type="component" value="Chromosome"/>
</dbReference>
<keyword evidence="2" id="KW-1185">Reference proteome</keyword>
<accession>H1XZ76</accession>
<dbReference type="EMBL" id="CM001403">
    <property type="protein sequence ID" value="EHQ24661.1"/>
    <property type="molecule type" value="Genomic_DNA"/>
</dbReference>
<sequence>MEDPKTYLILERLLNEGYNEENEADELELHKALRKTESIFLFRTICTALGNGGSLFGVPTLMAFAIETGPKAVAANKAIKAIKKRVSKDSVKELKDFFVPDYWKTVWVAPKEKFISFVVCLNGLMGNEDLFEGERLDELGEKLVKEIVIDLSPYHSFRELRLCTPEVNTEQDLEVVYYNFTNEVVLETAIAETTITINSDSQLDENIVNMQCDYLLTRLGLDIEDDHFRMILKAASVINQP</sequence>
<evidence type="ECO:0000313" key="1">
    <source>
        <dbReference type="EMBL" id="EHQ24661.1"/>
    </source>
</evidence>
<gene>
    <name evidence="1" type="ORF">Mucpa_0467</name>
</gene>
<dbReference type="AlphaFoldDB" id="H1XZ76"/>
<dbReference type="eggNOG" id="ENOG50349EW">
    <property type="taxonomic scope" value="Bacteria"/>
</dbReference>
<protein>
    <submittedName>
        <fullName evidence="1">Uncharacterized protein</fullName>
    </submittedName>
</protein>
<evidence type="ECO:0000313" key="2">
    <source>
        <dbReference type="Proteomes" id="UP000002774"/>
    </source>
</evidence>
<name>H1XZ76_9SPHI</name>
<dbReference type="RefSeq" id="WP_008504207.1">
    <property type="nucleotide sequence ID" value="NZ_CM001403.1"/>
</dbReference>
<proteinExistence type="predicted"/>
<organism evidence="1 2">
    <name type="scientific">Mucilaginibacter paludis DSM 18603</name>
    <dbReference type="NCBI Taxonomy" id="714943"/>
    <lineage>
        <taxon>Bacteria</taxon>
        <taxon>Pseudomonadati</taxon>
        <taxon>Bacteroidota</taxon>
        <taxon>Sphingobacteriia</taxon>
        <taxon>Sphingobacteriales</taxon>
        <taxon>Sphingobacteriaceae</taxon>
        <taxon>Mucilaginibacter</taxon>
    </lineage>
</organism>